<sequence length="379" mass="42764">KQSKMILNRVKLNCVRSLMKTEFTNVFNKTHQRLLNISCQAELLKTRGLVRVSGGDDVLPFLQGIVTNNMRHLQENGKSLFSMFLNTKGRVLYDSIIYKTNEENTYFVECDSQGLGDLVRHLKMYRVRRKINIDSIDNEYKVWALFNPISIEISTNTINSLKQEQIVPCTLPNLEDKAGLTFLNDLVLDSALVYADPRLSSLGSRVIAPDGENIVDAVQKAGVKVETSSPYSYRMFRYRLGVGEGTEELPIGKCFPLEVNCDYLHGVSFHKGCYIGQELTARTHHTGVVRKRLMPLLLESEVTSGNFPVDTPIEAAAGDRKTAIGKLRGVEKNCALGLMRIAEALEVHKLKVRNIEGETVRPFWWPQELSKERVDTGRS</sequence>
<dbReference type="AlphaFoldDB" id="A0A1B6I0F6"/>
<dbReference type="PIRSF" id="PIRSF006487">
    <property type="entry name" value="GcvT"/>
    <property type="match status" value="1"/>
</dbReference>
<keyword evidence="2" id="KW-0809">Transit peptide</keyword>
<dbReference type="NCBIfam" id="TIGR03317">
    <property type="entry name" value="ygfZ_signature"/>
    <property type="match status" value="1"/>
</dbReference>
<evidence type="ECO:0000313" key="5">
    <source>
        <dbReference type="EMBL" id="JAS80402.1"/>
    </source>
</evidence>
<proteinExistence type="predicted"/>
<dbReference type="InterPro" id="IPR027266">
    <property type="entry name" value="TrmE/GcvT-like"/>
</dbReference>
<dbReference type="InterPro" id="IPR057460">
    <property type="entry name" value="CAF17_C"/>
</dbReference>
<name>A0A1B6I0F6_9HEMI</name>
<reference evidence="5" key="1">
    <citation type="submission" date="2015-11" db="EMBL/GenBank/DDBJ databases">
        <title>De novo transcriptome assembly of four potential Pierce s Disease insect vectors from Arizona vineyards.</title>
        <authorList>
            <person name="Tassone E.E."/>
        </authorList>
    </citation>
    <scope>NUCLEOTIDE SEQUENCE</scope>
</reference>
<dbReference type="Pfam" id="PF25455">
    <property type="entry name" value="Beta-barrel_CAF17_C"/>
    <property type="match status" value="1"/>
</dbReference>
<comment type="subcellular location">
    <subcellularLocation>
        <location evidence="1">Mitochondrion</location>
    </subcellularLocation>
</comment>
<evidence type="ECO:0000256" key="3">
    <source>
        <dbReference type="ARBA" id="ARBA00023128"/>
    </source>
</evidence>
<organism evidence="5">
    <name type="scientific">Homalodisca liturata</name>
    <dbReference type="NCBI Taxonomy" id="320908"/>
    <lineage>
        <taxon>Eukaryota</taxon>
        <taxon>Metazoa</taxon>
        <taxon>Ecdysozoa</taxon>
        <taxon>Arthropoda</taxon>
        <taxon>Hexapoda</taxon>
        <taxon>Insecta</taxon>
        <taxon>Pterygota</taxon>
        <taxon>Neoptera</taxon>
        <taxon>Paraneoptera</taxon>
        <taxon>Hemiptera</taxon>
        <taxon>Auchenorrhyncha</taxon>
        <taxon>Membracoidea</taxon>
        <taxon>Cicadellidae</taxon>
        <taxon>Cicadellinae</taxon>
        <taxon>Proconiini</taxon>
        <taxon>Homalodisca</taxon>
    </lineage>
</organism>
<dbReference type="Gene3D" id="3.30.1360.120">
    <property type="entry name" value="Probable tRNA modification gtpase trme, domain 1"/>
    <property type="match status" value="1"/>
</dbReference>
<dbReference type="PANTHER" id="PTHR22602:SF0">
    <property type="entry name" value="TRANSFERASE CAF17, MITOCHONDRIAL-RELATED"/>
    <property type="match status" value="1"/>
</dbReference>
<dbReference type="InterPro" id="IPR045179">
    <property type="entry name" value="YgfZ/GcvT"/>
</dbReference>
<dbReference type="PANTHER" id="PTHR22602">
    <property type="entry name" value="TRANSFERASE CAF17, MITOCHONDRIAL-RELATED"/>
    <property type="match status" value="1"/>
</dbReference>
<dbReference type="GO" id="GO:0005759">
    <property type="term" value="C:mitochondrial matrix"/>
    <property type="evidence" value="ECO:0007669"/>
    <property type="project" value="TreeGrafter"/>
</dbReference>
<evidence type="ECO:0000256" key="1">
    <source>
        <dbReference type="ARBA" id="ARBA00004173"/>
    </source>
</evidence>
<gene>
    <name evidence="5" type="ORF">g.18844</name>
</gene>
<evidence type="ECO:0000256" key="2">
    <source>
        <dbReference type="ARBA" id="ARBA00022946"/>
    </source>
</evidence>
<keyword evidence="3" id="KW-0496">Mitochondrion</keyword>
<feature type="non-terminal residue" evidence="5">
    <location>
        <position position="1"/>
    </location>
</feature>
<evidence type="ECO:0000259" key="4">
    <source>
        <dbReference type="Pfam" id="PF25455"/>
    </source>
</evidence>
<dbReference type="GO" id="GO:0016226">
    <property type="term" value="P:iron-sulfur cluster assembly"/>
    <property type="evidence" value="ECO:0007669"/>
    <property type="project" value="TreeGrafter"/>
</dbReference>
<accession>A0A1B6I0F6</accession>
<protein>
    <recommendedName>
        <fullName evidence="4">CAF17 C-terminal domain-containing protein</fullName>
    </recommendedName>
</protein>
<dbReference type="SUPFAM" id="SSF103025">
    <property type="entry name" value="Folate-binding domain"/>
    <property type="match status" value="1"/>
</dbReference>
<dbReference type="EMBL" id="GECU01027304">
    <property type="protein sequence ID" value="JAS80402.1"/>
    <property type="molecule type" value="Transcribed_RNA"/>
</dbReference>
<dbReference type="InterPro" id="IPR017703">
    <property type="entry name" value="YgfZ/GCV_T_CS"/>
</dbReference>
<feature type="domain" description="CAF17 C-terminal" evidence="4">
    <location>
        <begin position="290"/>
        <end position="367"/>
    </location>
</feature>